<accession>A0A9D2DD48</accession>
<dbReference type="AlphaFoldDB" id="A0A9D2DD48"/>
<keyword evidence="1" id="KW-0808">Transferase</keyword>
<dbReference type="SUPFAM" id="SSF56752">
    <property type="entry name" value="D-aminoacid aminotransferase-like PLP-dependent enzymes"/>
    <property type="match status" value="1"/>
</dbReference>
<dbReference type="InterPro" id="IPR001544">
    <property type="entry name" value="Aminotrans_IV"/>
</dbReference>
<evidence type="ECO:0000313" key="1">
    <source>
        <dbReference type="EMBL" id="HIZ14885.1"/>
    </source>
</evidence>
<gene>
    <name evidence="1" type="ORF">H9816_03100</name>
</gene>
<dbReference type="Pfam" id="PF01063">
    <property type="entry name" value="Aminotran_4"/>
    <property type="match status" value="1"/>
</dbReference>
<proteinExistence type="predicted"/>
<dbReference type="InterPro" id="IPR036038">
    <property type="entry name" value="Aminotransferase-like"/>
</dbReference>
<dbReference type="InterPro" id="IPR043132">
    <property type="entry name" value="BCAT-like_C"/>
</dbReference>
<protein>
    <submittedName>
        <fullName evidence="1">Aminotransferase class IV</fullName>
    </submittedName>
</protein>
<dbReference type="Proteomes" id="UP000824014">
    <property type="component" value="Unassembled WGS sequence"/>
</dbReference>
<keyword evidence="1" id="KW-0032">Aminotransferase</keyword>
<organism evidence="1 2">
    <name type="scientific">Candidatus Tidjanibacter faecipullorum</name>
    <dbReference type="NCBI Taxonomy" id="2838766"/>
    <lineage>
        <taxon>Bacteria</taxon>
        <taxon>Pseudomonadati</taxon>
        <taxon>Bacteroidota</taxon>
        <taxon>Bacteroidia</taxon>
        <taxon>Bacteroidales</taxon>
        <taxon>Rikenellaceae</taxon>
        <taxon>Tidjanibacter</taxon>
    </lineage>
</organism>
<dbReference type="EMBL" id="DXCC01000008">
    <property type="protein sequence ID" value="HIZ14885.1"/>
    <property type="molecule type" value="Genomic_DNA"/>
</dbReference>
<comment type="caution">
    <text evidence="1">The sequence shown here is derived from an EMBL/GenBank/DDBJ whole genome shotgun (WGS) entry which is preliminary data.</text>
</comment>
<dbReference type="Gene3D" id="3.20.10.10">
    <property type="entry name" value="D-amino Acid Aminotransferase, subunit A, domain 2"/>
    <property type="match status" value="1"/>
</dbReference>
<dbReference type="GO" id="GO:0008483">
    <property type="term" value="F:transaminase activity"/>
    <property type="evidence" value="ECO:0007669"/>
    <property type="project" value="UniProtKB-KW"/>
</dbReference>
<reference evidence="1" key="1">
    <citation type="journal article" date="2021" name="PeerJ">
        <title>Extensive microbial diversity within the chicken gut microbiome revealed by metagenomics and culture.</title>
        <authorList>
            <person name="Gilroy R."/>
            <person name="Ravi A."/>
            <person name="Getino M."/>
            <person name="Pursley I."/>
            <person name="Horton D.L."/>
            <person name="Alikhan N.F."/>
            <person name="Baker D."/>
            <person name="Gharbi K."/>
            <person name="Hall N."/>
            <person name="Watson M."/>
            <person name="Adriaenssens E.M."/>
            <person name="Foster-Nyarko E."/>
            <person name="Jarju S."/>
            <person name="Secka A."/>
            <person name="Antonio M."/>
            <person name="Oren A."/>
            <person name="Chaudhuri R.R."/>
            <person name="La Ragione R."/>
            <person name="Hildebrand F."/>
            <person name="Pallen M.J."/>
        </authorList>
    </citation>
    <scope>NUCLEOTIDE SEQUENCE</scope>
    <source>
        <strain evidence="1">ChiHjej11B10-19426</strain>
    </source>
</reference>
<reference evidence="1" key="2">
    <citation type="submission" date="2021-04" db="EMBL/GenBank/DDBJ databases">
        <authorList>
            <person name="Gilroy R."/>
        </authorList>
    </citation>
    <scope>NUCLEOTIDE SEQUENCE</scope>
    <source>
        <strain evidence="1">ChiHjej11B10-19426</strain>
    </source>
</reference>
<sequence>MTRTGDSIWLNDTLVPAADTERLLTGCSIYADVATIDHRPLYLTAHLACAASSYETLYGLRPACDVAAIRRRILHLQERNRLPRQGNTLRLFFLPPAVEERTLRQPDLLIVCAETTICHSYETMSLRPTALLVNYEVPFAGHRTSLSLAADRYMQEFARSKDFHLALHVNRANRLVSCGDYPVGVVREGRLTLPQLPAEAPKSVERRLLEQACSLADLPVETRDLPAEELAEADEVLVFGPHGLHAVLSCSEHYYYNLAARRLDRTLARLTAEGLKA</sequence>
<name>A0A9D2DD48_9BACT</name>
<evidence type="ECO:0000313" key="2">
    <source>
        <dbReference type="Proteomes" id="UP000824014"/>
    </source>
</evidence>